<gene>
    <name evidence="8" type="ORF">BTA35_0200645</name>
</gene>
<evidence type="ECO:0000256" key="1">
    <source>
        <dbReference type="ARBA" id="ARBA00006620"/>
    </source>
</evidence>
<dbReference type="STRING" id="966.BTA35_0200645"/>
<keyword evidence="6" id="KW-0694">RNA-binding</keyword>
<dbReference type="AlphaFoldDB" id="A0A1T1HEF5"/>
<evidence type="ECO:0000256" key="5">
    <source>
        <dbReference type="ARBA" id="ARBA00022801"/>
    </source>
</evidence>
<proteinExistence type="inferred from homology"/>
<dbReference type="GO" id="GO:0003729">
    <property type="term" value="F:mRNA binding"/>
    <property type="evidence" value="ECO:0007669"/>
    <property type="project" value="InterPro"/>
</dbReference>
<dbReference type="InterPro" id="IPR038570">
    <property type="entry name" value="HicA_sf"/>
</dbReference>
<sequence>MGSSLYPDLVKILKAHGCYFVRQAKGSHEIWCSPLNNRKFPVAFTIVSRNTANAILKQAAIDERI</sequence>
<organism evidence="8 9">
    <name type="scientific">Oceanospirillum linum</name>
    <dbReference type="NCBI Taxonomy" id="966"/>
    <lineage>
        <taxon>Bacteria</taxon>
        <taxon>Pseudomonadati</taxon>
        <taxon>Pseudomonadota</taxon>
        <taxon>Gammaproteobacteria</taxon>
        <taxon>Oceanospirillales</taxon>
        <taxon>Oceanospirillaceae</taxon>
        <taxon>Oceanospirillum</taxon>
    </lineage>
</organism>
<evidence type="ECO:0000256" key="7">
    <source>
        <dbReference type="ARBA" id="ARBA00023016"/>
    </source>
</evidence>
<dbReference type="GO" id="GO:0004519">
    <property type="term" value="F:endonuclease activity"/>
    <property type="evidence" value="ECO:0007669"/>
    <property type="project" value="UniProtKB-KW"/>
</dbReference>
<dbReference type="RefSeq" id="WP_077242507.1">
    <property type="nucleotide sequence ID" value="NZ_FXTS01000001.1"/>
</dbReference>
<keyword evidence="4" id="KW-0255">Endonuclease</keyword>
<keyword evidence="2" id="KW-1277">Toxin-antitoxin system</keyword>
<evidence type="ECO:0000313" key="8">
    <source>
        <dbReference type="EMBL" id="OOV88097.1"/>
    </source>
</evidence>
<dbReference type="EMBL" id="MTSD02000001">
    <property type="protein sequence ID" value="OOV88097.1"/>
    <property type="molecule type" value="Genomic_DNA"/>
</dbReference>
<keyword evidence="3" id="KW-0540">Nuclease</keyword>
<evidence type="ECO:0000256" key="6">
    <source>
        <dbReference type="ARBA" id="ARBA00022884"/>
    </source>
</evidence>
<evidence type="ECO:0000256" key="2">
    <source>
        <dbReference type="ARBA" id="ARBA00022649"/>
    </source>
</evidence>
<dbReference type="Proteomes" id="UP000190064">
    <property type="component" value="Unassembled WGS sequence"/>
</dbReference>
<dbReference type="SUPFAM" id="SSF54786">
    <property type="entry name" value="YcfA/nrd intein domain"/>
    <property type="match status" value="1"/>
</dbReference>
<keyword evidence="5" id="KW-0378">Hydrolase</keyword>
<evidence type="ECO:0000313" key="9">
    <source>
        <dbReference type="Proteomes" id="UP000190064"/>
    </source>
</evidence>
<reference evidence="8" key="1">
    <citation type="submission" date="2017-02" db="EMBL/GenBank/DDBJ databases">
        <title>Draft Genome Sequence of the Salt Water Bacterium Oceanospirillum linum ATCC 11336.</title>
        <authorList>
            <person name="Trachtenberg A.M."/>
            <person name="Carney J.G."/>
            <person name="Linnane J.D."/>
            <person name="Rheaume B.A."/>
            <person name="Pitts N.L."/>
            <person name="Mykles D.L."/>
            <person name="Maclea K.S."/>
        </authorList>
    </citation>
    <scope>NUCLEOTIDE SEQUENCE [LARGE SCALE GENOMIC DNA]</scope>
    <source>
        <strain evidence="8">ATCC 11336</strain>
    </source>
</reference>
<dbReference type="InterPro" id="IPR012933">
    <property type="entry name" value="HicA_mRNA_interferase"/>
</dbReference>
<name>A0A1T1HEF5_OCELI</name>
<evidence type="ECO:0008006" key="10">
    <source>
        <dbReference type="Google" id="ProtNLM"/>
    </source>
</evidence>
<comment type="similarity">
    <text evidence="1">Belongs to the HicA mRNA interferase family.</text>
</comment>
<keyword evidence="7" id="KW-0346">Stress response</keyword>
<accession>A0A1T1HEF5</accession>
<dbReference type="GO" id="GO:0016787">
    <property type="term" value="F:hydrolase activity"/>
    <property type="evidence" value="ECO:0007669"/>
    <property type="project" value="UniProtKB-KW"/>
</dbReference>
<dbReference type="Gene3D" id="3.30.920.30">
    <property type="entry name" value="Hypothetical protein"/>
    <property type="match status" value="1"/>
</dbReference>
<evidence type="ECO:0000256" key="3">
    <source>
        <dbReference type="ARBA" id="ARBA00022722"/>
    </source>
</evidence>
<evidence type="ECO:0000256" key="4">
    <source>
        <dbReference type="ARBA" id="ARBA00022759"/>
    </source>
</evidence>
<keyword evidence="9" id="KW-1185">Reference proteome</keyword>
<protein>
    <recommendedName>
        <fullName evidence="10">Addiction module toxin, HicA family</fullName>
    </recommendedName>
</protein>
<dbReference type="Pfam" id="PF07927">
    <property type="entry name" value="HicA_toxin"/>
    <property type="match status" value="1"/>
</dbReference>
<comment type="caution">
    <text evidence="8">The sequence shown here is derived from an EMBL/GenBank/DDBJ whole genome shotgun (WGS) entry which is preliminary data.</text>
</comment>